<sequence length="310" mass="35926">MNYEYPLVWAKVEPWPFWPAIVQKISKSSSLRVTFVDKTWTEDDVSVSHIVPFDQSAQGLSFQNSDLEWAVKKGIFLLNSTEDERRRFVNSFKYPFSKTKTITSSSLCPRVSLSSRPLSHYSSIESRSCISEYEKICLENIEERKRYLEPLSSARTKTLNLPKTIEYDFQKRNTLRSRKIEAIEHHLEWGKYVGTRQPLVEGMRTYKRSSKDILDDVERKSEIGEEEYLAPSERSFSSMAFVPSSKQISPNEGFRGILSSIPVCSANKMYDQMSVSTDLQCRQKTLETISSRSKDEIFAFFILFLIFGFL</sequence>
<keyword evidence="2" id="KW-1185">Reference proteome</keyword>
<protein>
    <submittedName>
        <fullName evidence="1">(salmon louse) hypothetical protein</fullName>
    </submittedName>
</protein>
<dbReference type="EMBL" id="HG994580">
    <property type="protein sequence ID" value="CAF2777277.1"/>
    <property type="molecule type" value="Genomic_DNA"/>
</dbReference>
<dbReference type="OrthoDB" id="298344at2759"/>
<dbReference type="SUPFAM" id="SSF63748">
    <property type="entry name" value="Tudor/PWWP/MBT"/>
    <property type="match status" value="1"/>
</dbReference>
<reference evidence="1" key="1">
    <citation type="submission" date="2021-02" db="EMBL/GenBank/DDBJ databases">
        <authorList>
            <person name="Bekaert M."/>
        </authorList>
    </citation>
    <scope>NUCLEOTIDE SEQUENCE</scope>
    <source>
        <strain evidence="1">IoA-00</strain>
    </source>
</reference>
<dbReference type="Gene3D" id="2.30.30.140">
    <property type="match status" value="1"/>
</dbReference>
<proteinExistence type="predicted"/>
<accession>A0A7R8H0V1</accession>
<dbReference type="Proteomes" id="UP000675881">
    <property type="component" value="Chromosome 1"/>
</dbReference>
<evidence type="ECO:0000313" key="1">
    <source>
        <dbReference type="EMBL" id="CAF2777277.1"/>
    </source>
</evidence>
<gene>
    <name evidence="1" type="ORF">LSAA_1220</name>
</gene>
<dbReference type="AlphaFoldDB" id="A0A7R8H0V1"/>
<name>A0A7R8H0V1_LEPSM</name>
<evidence type="ECO:0000313" key="2">
    <source>
        <dbReference type="Proteomes" id="UP000675881"/>
    </source>
</evidence>
<organism evidence="1 2">
    <name type="scientific">Lepeophtheirus salmonis</name>
    <name type="common">Salmon louse</name>
    <name type="synonym">Caligus salmonis</name>
    <dbReference type="NCBI Taxonomy" id="72036"/>
    <lineage>
        <taxon>Eukaryota</taxon>
        <taxon>Metazoa</taxon>
        <taxon>Ecdysozoa</taxon>
        <taxon>Arthropoda</taxon>
        <taxon>Crustacea</taxon>
        <taxon>Multicrustacea</taxon>
        <taxon>Hexanauplia</taxon>
        <taxon>Copepoda</taxon>
        <taxon>Siphonostomatoida</taxon>
        <taxon>Caligidae</taxon>
        <taxon>Lepeophtheirus</taxon>
    </lineage>
</organism>